<keyword evidence="3" id="KW-1185">Reference proteome</keyword>
<gene>
    <name evidence="2" type="ordered locus">Gobs_2277</name>
</gene>
<evidence type="ECO:0000256" key="1">
    <source>
        <dbReference type="SAM" id="MobiDB-lite"/>
    </source>
</evidence>
<dbReference type="STRING" id="526225.Gobs_2277"/>
<dbReference type="Proteomes" id="UP000001382">
    <property type="component" value="Chromosome"/>
</dbReference>
<accession>D2SGW4</accession>
<dbReference type="EMBL" id="CP001867">
    <property type="protein sequence ID" value="ADB74957.1"/>
    <property type="molecule type" value="Genomic_DNA"/>
</dbReference>
<organism evidence="2 3">
    <name type="scientific">Geodermatophilus obscurus (strain ATCC 25078 / DSM 43160 / JCM 3152 / CCUG 61914 / KCC A-0152 / KCTC 9177 / NBRC 13315 / NRRL B-3577 / G-20)</name>
    <dbReference type="NCBI Taxonomy" id="526225"/>
    <lineage>
        <taxon>Bacteria</taxon>
        <taxon>Bacillati</taxon>
        <taxon>Actinomycetota</taxon>
        <taxon>Actinomycetes</taxon>
        <taxon>Geodermatophilales</taxon>
        <taxon>Geodermatophilaceae</taxon>
        <taxon>Geodermatophilus</taxon>
    </lineage>
</organism>
<dbReference type="KEGG" id="gob:Gobs_2277"/>
<proteinExistence type="predicted"/>
<protein>
    <submittedName>
        <fullName evidence="2">Uncharacterized protein</fullName>
    </submittedName>
</protein>
<feature type="compositionally biased region" description="Gly residues" evidence="1">
    <location>
        <begin position="19"/>
        <end position="67"/>
    </location>
</feature>
<sequence>MRGQLPDDDRAGERQTGWGPDGGGAEGSVGPGTGNGAGSGGGTGSTGDGVGDGGCGPGGGGTVMDRR</sequence>
<evidence type="ECO:0000313" key="3">
    <source>
        <dbReference type="Proteomes" id="UP000001382"/>
    </source>
</evidence>
<name>D2SGW4_GEOOG</name>
<dbReference type="AlphaFoldDB" id="D2SGW4"/>
<feature type="region of interest" description="Disordered" evidence="1">
    <location>
        <begin position="1"/>
        <end position="67"/>
    </location>
</feature>
<feature type="compositionally biased region" description="Basic and acidic residues" evidence="1">
    <location>
        <begin position="1"/>
        <end position="13"/>
    </location>
</feature>
<evidence type="ECO:0000313" key="2">
    <source>
        <dbReference type="EMBL" id="ADB74957.1"/>
    </source>
</evidence>
<dbReference type="HOGENOM" id="CLU_2806339_0_0_11"/>
<reference evidence="2 3" key="1">
    <citation type="journal article" date="2010" name="Stand. Genomic Sci.">
        <title>Complete genome sequence of Geodermatophilus obscurus type strain (G-20).</title>
        <authorList>
            <person name="Ivanova N."/>
            <person name="Sikorski J."/>
            <person name="Jando M."/>
            <person name="Munk C."/>
            <person name="Lapidus A."/>
            <person name="Glavina Del Rio T."/>
            <person name="Copeland A."/>
            <person name="Tice H."/>
            <person name="Cheng J.-F."/>
            <person name="Lucas S."/>
            <person name="Chen F."/>
            <person name="Nolan M."/>
            <person name="Bruce D."/>
            <person name="Goodwin L."/>
            <person name="Pitluck S."/>
            <person name="Mavromatis K."/>
            <person name="Mikhailova N."/>
            <person name="Pati A."/>
            <person name="Chen A."/>
            <person name="Palaniappan K."/>
            <person name="Land M."/>
            <person name="Hauser L."/>
            <person name="Chang Y.-J."/>
            <person name="Jeffries C.D."/>
            <person name="Meincke L."/>
            <person name="Brettin T."/>
            <person name="Detter J.C."/>
            <person name="Detter J.C."/>
            <person name="Rohde M."/>
            <person name="Goeker M."/>
            <person name="Bristow J."/>
            <person name="Eisen J.A."/>
            <person name="Markowitz V."/>
            <person name="Hugenholtz P."/>
            <person name="Kyrpides N.C."/>
            <person name="Klenk H.-P."/>
        </authorList>
    </citation>
    <scope>NUCLEOTIDE SEQUENCE [LARGE SCALE GENOMIC DNA]</scope>
    <source>
        <strain evidence="3">ATCC 25078 / DSM 43160 / JCM 3152 / KCC A-0152 / KCTC 9177 / NBRC 13315 / NRRL B-3577 / G-20</strain>
    </source>
</reference>
<reference evidence="3" key="2">
    <citation type="submission" date="2010-01" db="EMBL/GenBank/DDBJ databases">
        <title>The complete genome of Geodermatophilus obscurus DSM 43160.</title>
        <authorList>
            <consortium name="US DOE Joint Genome Institute (JGI-PGF)"/>
            <person name="Lucas S."/>
            <person name="Copeland A."/>
            <person name="Lapidus A."/>
            <person name="Glavina del Rio T."/>
            <person name="Dalin E."/>
            <person name="Tice H."/>
            <person name="Bruce D."/>
            <person name="Goodwin L."/>
            <person name="Pitluck S."/>
            <person name="Kyrpides N."/>
            <person name="Mavromatis K."/>
            <person name="Ivanova N."/>
            <person name="Munk A.C."/>
            <person name="Brettin T."/>
            <person name="Detter J.C."/>
            <person name="Han C."/>
            <person name="Larimer F."/>
            <person name="Land M."/>
            <person name="Hauser L."/>
            <person name="Markowitz V."/>
            <person name="Cheng J.-F."/>
            <person name="Hugenholtz P."/>
            <person name="Woyke T."/>
            <person name="Wu D."/>
            <person name="Jando M."/>
            <person name="Schneider S."/>
            <person name="Klenk H.-P."/>
            <person name="Eisen J.A."/>
        </authorList>
    </citation>
    <scope>NUCLEOTIDE SEQUENCE [LARGE SCALE GENOMIC DNA]</scope>
    <source>
        <strain evidence="3">ATCC 25078 / DSM 43160 / JCM 3152 / KCC A-0152 / KCTC 9177 / NBRC 13315 / NRRL B-3577 / G-20</strain>
    </source>
</reference>